<dbReference type="GO" id="GO:0022857">
    <property type="term" value="F:transmembrane transporter activity"/>
    <property type="evidence" value="ECO:0007669"/>
    <property type="project" value="InterPro"/>
</dbReference>
<feature type="transmembrane region" description="Helical" evidence="6">
    <location>
        <begin position="121"/>
        <end position="141"/>
    </location>
</feature>
<dbReference type="Proteomes" id="UP000515240">
    <property type="component" value="Chromosome"/>
</dbReference>
<dbReference type="PROSITE" id="PS50850">
    <property type="entry name" value="MFS"/>
    <property type="match status" value="1"/>
</dbReference>
<evidence type="ECO:0000256" key="1">
    <source>
        <dbReference type="ARBA" id="ARBA00004651"/>
    </source>
</evidence>
<keyword evidence="5 6" id="KW-0472">Membrane</keyword>
<protein>
    <submittedName>
        <fullName evidence="8">MFS transporter</fullName>
    </submittedName>
</protein>
<feature type="transmembrane region" description="Helical" evidence="6">
    <location>
        <begin position="357"/>
        <end position="378"/>
    </location>
</feature>
<dbReference type="InterPro" id="IPR011701">
    <property type="entry name" value="MFS"/>
</dbReference>
<gene>
    <name evidence="8" type="ORF">HS961_11290</name>
</gene>
<evidence type="ECO:0000256" key="4">
    <source>
        <dbReference type="ARBA" id="ARBA00022989"/>
    </source>
</evidence>
<feature type="transmembrane region" description="Helical" evidence="6">
    <location>
        <begin position="147"/>
        <end position="169"/>
    </location>
</feature>
<keyword evidence="3 6" id="KW-0812">Transmembrane</keyword>
<feature type="transmembrane region" description="Helical" evidence="6">
    <location>
        <begin position="88"/>
        <end position="109"/>
    </location>
</feature>
<reference evidence="8 9" key="1">
    <citation type="journal article" date="2020" name="G3 (Bethesda)">
        <title>CeMbio - The Caenorhabditis elegans Microbiome Resource.</title>
        <authorList>
            <person name="Dirksen P."/>
            <person name="Assie A."/>
            <person name="Zimmermann J."/>
            <person name="Zhang F."/>
            <person name="Tietje A.M."/>
            <person name="Marsh S.A."/>
            <person name="Felix M.A."/>
            <person name="Shapira M."/>
            <person name="Kaleta C."/>
            <person name="Schulenburg H."/>
            <person name="Samuel B."/>
        </authorList>
    </citation>
    <scope>NUCLEOTIDE SEQUENCE [LARGE SCALE GENOMIC DNA]</scope>
    <source>
        <strain evidence="8 9">BIGb0172</strain>
    </source>
</reference>
<feature type="transmembrane region" description="Helical" evidence="6">
    <location>
        <begin position="62"/>
        <end position="82"/>
    </location>
</feature>
<dbReference type="EMBL" id="CP058554">
    <property type="protein sequence ID" value="QMV75734.1"/>
    <property type="molecule type" value="Genomic_DNA"/>
</dbReference>
<comment type="subcellular location">
    <subcellularLocation>
        <location evidence="1">Cell membrane</location>
        <topology evidence="1">Multi-pass membrane protein</topology>
    </subcellularLocation>
</comment>
<dbReference type="GO" id="GO:0005886">
    <property type="term" value="C:plasma membrane"/>
    <property type="evidence" value="ECO:0007669"/>
    <property type="project" value="UniProtKB-SubCell"/>
</dbReference>
<proteinExistence type="predicted"/>
<dbReference type="Gene3D" id="1.20.1250.20">
    <property type="entry name" value="MFS general substrate transporter like domains"/>
    <property type="match status" value="1"/>
</dbReference>
<evidence type="ECO:0000256" key="5">
    <source>
        <dbReference type="ARBA" id="ARBA00023136"/>
    </source>
</evidence>
<evidence type="ECO:0000256" key="3">
    <source>
        <dbReference type="ARBA" id="ARBA00022692"/>
    </source>
</evidence>
<feature type="transmembrane region" description="Helical" evidence="6">
    <location>
        <begin position="238"/>
        <end position="263"/>
    </location>
</feature>
<organism evidence="8 9">
    <name type="scientific">Comamonas piscis</name>
    <dbReference type="NCBI Taxonomy" id="1562974"/>
    <lineage>
        <taxon>Bacteria</taxon>
        <taxon>Pseudomonadati</taxon>
        <taxon>Pseudomonadota</taxon>
        <taxon>Betaproteobacteria</taxon>
        <taxon>Burkholderiales</taxon>
        <taxon>Comamonadaceae</taxon>
        <taxon>Comamonas</taxon>
    </lineage>
</organism>
<sequence>MTLCVFVLIASEFMPVSLLTPMAADMRVSEGWIGYGIAISGAFAVLTSLSIPALAGAINRKTLLLGLTALMGVSGLVVGMAHSYAVYMVGRALIGVVVGGFWAMSAAVAMRLVPANKVAKALAIFNSGNALATVVAAPLGSYLGGIIGWRGAFLCLVPLALVALVWQWVALPSMRVELRQAGPRSAGPHSAQRFSLFRILQRPVVRLGMLAAGAFFMGQFMLFTYVRPFLETAAQADAVHLSLVLLLMGGAGFIGTSLVGMVLKKGLYRTLCSMALLMAGIALALAIWGKGLNTASVLLALWGLLATAAPVGWWLWLAQTLPDDAEAGGGLMVAVIQLSIALGSTSGGLLFDSQGYQGTFVASAGVLLLAAGLIAATAMAKRAVQVQAGGSRRAATA</sequence>
<dbReference type="AlphaFoldDB" id="A0A7G5EP09"/>
<feature type="transmembrane region" description="Helical" evidence="6">
    <location>
        <begin position="270"/>
        <end position="289"/>
    </location>
</feature>
<evidence type="ECO:0000256" key="6">
    <source>
        <dbReference type="SAM" id="Phobius"/>
    </source>
</evidence>
<keyword evidence="2" id="KW-1003">Cell membrane</keyword>
<dbReference type="PANTHER" id="PTHR43124">
    <property type="entry name" value="PURINE EFFLUX PUMP PBUE"/>
    <property type="match status" value="1"/>
</dbReference>
<evidence type="ECO:0000313" key="9">
    <source>
        <dbReference type="Proteomes" id="UP000515240"/>
    </source>
</evidence>
<dbReference type="InterPro" id="IPR020846">
    <property type="entry name" value="MFS_dom"/>
</dbReference>
<feature type="domain" description="Major facilitator superfamily (MFS) profile" evidence="7">
    <location>
        <begin position="1"/>
        <end position="382"/>
    </location>
</feature>
<dbReference type="InterPro" id="IPR050189">
    <property type="entry name" value="MFS_Efflux_Transporters"/>
</dbReference>
<dbReference type="InterPro" id="IPR036259">
    <property type="entry name" value="MFS_trans_sf"/>
</dbReference>
<dbReference type="SUPFAM" id="SSF103473">
    <property type="entry name" value="MFS general substrate transporter"/>
    <property type="match status" value="1"/>
</dbReference>
<name>A0A7G5EP09_9BURK</name>
<evidence type="ECO:0000259" key="7">
    <source>
        <dbReference type="PROSITE" id="PS50850"/>
    </source>
</evidence>
<dbReference type="KEGG" id="cpis:HS961_11290"/>
<evidence type="ECO:0000256" key="2">
    <source>
        <dbReference type="ARBA" id="ARBA00022475"/>
    </source>
</evidence>
<keyword evidence="4 6" id="KW-1133">Transmembrane helix</keyword>
<feature type="transmembrane region" description="Helical" evidence="6">
    <location>
        <begin position="329"/>
        <end position="351"/>
    </location>
</feature>
<dbReference type="RefSeq" id="WP_182328229.1">
    <property type="nucleotide sequence ID" value="NZ_CP058554.1"/>
</dbReference>
<feature type="transmembrane region" description="Helical" evidence="6">
    <location>
        <begin position="35"/>
        <end position="55"/>
    </location>
</feature>
<evidence type="ECO:0000313" key="8">
    <source>
        <dbReference type="EMBL" id="QMV75734.1"/>
    </source>
</evidence>
<feature type="transmembrane region" description="Helical" evidence="6">
    <location>
        <begin position="204"/>
        <end position="226"/>
    </location>
</feature>
<dbReference type="Pfam" id="PF07690">
    <property type="entry name" value="MFS_1"/>
    <property type="match status" value="1"/>
</dbReference>
<dbReference type="CDD" id="cd17324">
    <property type="entry name" value="MFS_NepI_like"/>
    <property type="match status" value="1"/>
</dbReference>
<feature type="transmembrane region" description="Helical" evidence="6">
    <location>
        <begin position="295"/>
        <end position="317"/>
    </location>
</feature>
<keyword evidence="9" id="KW-1185">Reference proteome</keyword>
<accession>A0A7G5EP09</accession>
<dbReference type="PANTHER" id="PTHR43124:SF5">
    <property type="entry name" value="PURINE RIBONUCLEOSIDE EFFLUX PUMP NEPI"/>
    <property type="match status" value="1"/>
</dbReference>